<dbReference type="EMBL" id="JAMTCS010000012">
    <property type="protein sequence ID" value="MCP2266412.1"/>
    <property type="molecule type" value="Genomic_DNA"/>
</dbReference>
<dbReference type="AlphaFoldDB" id="A0A9X2G6R7"/>
<proteinExistence type="predicted"/>
<sequence length="109" mass="11435">MNPVRAGRDRRLPLTIAIVVGAIVIVAVPFVFTLAVAFASASDCGPMFFGTCSSASPWWVSAKFFLSALILASVPVAAGHAGWKWSSSWGYGSVGLFVLGILVFFAPTP</sequence>
<evidence type="ECO:0000313" key="2">
    <source>
        <dbReference type="EMBL" id="MCP2266412.1"/>
    </source>
</evidence>
<keyword evidence="1" id="KW-0472">Membrane</keyword>
<dbReference type="Proteomes" id="UP001139493">
    <property type="component" value="Unassembled WGS sequence"/>
</dbReference>
<comment type="caution">
    <text evidence="2">The sequence shown here is derived from an EMBL/GenBank/DDBJ whole genome shotgun (WGS) entry which is preliminary data.</text>
</comment>
<gene>
    <name evidence="2" type="ORF">APR03_003778</name>
</gene>
<reference evidence="2" key="1">
    <citation type="submission" date="2022-06" db="EMBL/GenBank/DDBJ databases">
        <title>Genomic Encyclopedia of Archaeal and Bacterial Type Strains, Phase II (KMG-II): from individual species to whole genera.</title>
        <authorList>
            <person name="Goeker M."/>
        </authorList>
    </citation>
    <scope>NUCLEOTIDE SEQUENCE</scope>
    <source>
        <strain evidence="2">DSM 26652</strain>
    </source>
</reference>
<feature type="transmembrane region" description="Helical" evidence="1">
    <location>
        <begin position="12"/>
        <end position="38"/>
    </location>
</feature>
<protein>
    <submittedName>
        <fullName evidence="2">Uncharacterized protein</fullName>
    </submittedName>
</protein>
<feature type="transmembrane region" description="Helical" evidence="1">
    <location>
        <begin position="58"/>
        <end position="77"/>
    </location>
</feature>
<evidence type="ECO:0000313" key="3">
    <source>
        <dbReference type="Proteomes" id="UP001139493"/>
    </source>
</evidence>
<keyword evidence="1" id="KW-0812">Transmembrane</keyword>
<evidence type="ECO:0000256" key="1">
    <source>
        <dbReference type="SAM" id="Phobius"/>
    </source>
</evidence>
<keyword evidence="1" id="KW-1133">Transmembrane helix</keyword>
<name>A0A9X2G6R7_9MICO</name>
<accession>A0A9X2G6R7</accession>
<organism evidence="2 3">
    <name type="scientific">Promicromonospora thailandica</name>
    <dbReference type="NCBI Taxonomy" id="765201"/>
    <lineage>
        <taxon>Bacteria</taxon>
        <taxon>Bacillati</taxon>
        <taxon>Actinomycetota</taxon>
        <taxon>Actinomycetes</taxon>
        <taxon>Micrococcales</taxon>
        <taxon>Promicromonosporaceae</taxon>
        <taxon>Promicromonospora</taxon>
    </lineage>
</organism>
<feature type="transmembrane region" description="Helical" evidence="1">
    <location>
        <begin position="89"/>
        <end position="106"/>
    </location>
</feature>
<keyword evidence="3" id="KW-1185">Reference proteome</keyword>